<evidence type="ECO:0000256" key="2">
    <source>
        <dbReference type="ARBA" id="ARBA00022448"/>
    </source>
</evidence>
<dbReference type="PROSITE" id="PS50893">
    <property type="entry name" value="ABC_TRANSPORTER_2"/>
    <property type="match status" value="1"/>
</dbReference>
<gene>
    <name evidence="7" type="primary">lptB_1</name>
    <name evidence="7" type="ORF">B879_01323</name>
</gene>
<protein>
    <submittedName>
        <fullName evidence="7">Lipopolysaccharide export system ATP-binding protein LptB</fullName>
        <ecNumber evidence="7">3.6.3.-</ecNumber>
    </submittedName>
</protein>
<dbReference type="Proteomes" id="UP000004478">
    <property type="component" value="Unassembled WGS sequence"/>
</dbReference>
<dbReference type="Pfam" id="PF13732">
    <property type="entry name" value="DrrA1-3_C"/>
    <property type="match status" value="1"/>
</dbReference>
<feature type="domain" description="ABC transporter" evidence="6">
    <location>
        <begin position="4"/>
        <end position="231"/>
    </location>
</feature>
<proteinExistence type="inferred from homology"/>
<dbReference type="GO" id="GO:0016887">
    <property type="term" value="F:ATP hydrolysis activity"/>
    <property type="evidence" value="ECO:0007669"/>
    <property type="project" value="InterPro"/>
</dbReference>
<organism evidence="7 8">
    <name type="scientific">Cecembia lonarensis (strain CCUG 58316 / KCTC 22772 / LW9)</name>
    <dbReference type="NCBI Taxonomy" id="1225176"/>
    <lineage>
        <taxon>Bacteria</taxon>
        <taxon>Pseudomonadati</taxon>
        <taxon>Bacteroidota</taxon>
        <taxon>Cytophagia</taxon>
        <taxon>Cytophagales</taxon>
        <taxon>Cyclobacteriaceae</taxon>
        <taxon>Cecembia</taxon>
    </lineage>
</organism>
<dbReference type="InterPro" id="IPR027417">
    <property type="entry name" value="P-loop_NTPase"/>
</dbReference>
<dbReference type="GO" id="GO:0005524">
    <property type="term" value="F:ATP binding"/>
    <property type="evidence" value="ECO:0007669"/>
    <property type="project" value="UniProtKB-KW"/>
</dbReference>
<reference evidence="7 8" key="1">
    <citation type="journal article" date="2012" name="J. Bacteriol.">
        <title>Draft Genome Sequence of Cecembia lonarensis Strain LW9T, Isolated from Lonar Lake, a Haloalkaline Lake in India.</title>
        <authorList>
            <person name="Shivaji S."/>
            <person name="Ara S."/>
            <person name="Singh A."/>
            <person name="Pinnaka A.K."/>
        </authorList>
    </citation>
    <scope>NUCLEOTIDE SEQUENCE [LARGE SCALE GENOMIC DNA]</scope>
    <source>
        <strain evidence="7 8">LW9</strain>
    </source>
</reference>
<dbReference type="InterPro" id="IPR017871">
    <property type="entry name" value="ABC_transporter-like_CS"/>
</dbReference>
<dbReference type="EMBL" id="AMGM01000014">
    <property type="protein sequence ID" value="EKB50041.1"/>
    <property type="molecule type" value="Genomic_DNA"/>
</dbReference>
<evidence type="ECO:0000259" key="6">
    <source>
        <dbReference type="PROSITE" id="PS50893"/>
    </source>
</evidence>
<dbReference type="Gene3D" id="3.40.50.300">
    <property type="entry name" value="P-loop containing nucleotide triphosphate hydrolases"/>
    <property type="match status" value="1"/>
</dbReference>
<dbReference type="PANTHER" id="PTHR42711:SF5">
    <property type="entry name" value="ABC TRANSPORTER ATP-BINDING PROTEIN NATA"/>
    <property type="match status" value="1"/>
</dbReference>
<dbReference type="PROSITE" id="PS00211">
    <property type="entry name" value="ABC_TRANSPORTER_1"/>
    <property type="match status" value="1"/>
</dbReference>
<dbReference type="AlphaFoldDB" id="K1L5H6"/>
<keyword evidence="8" id="KW-1185">Reference proteome</keyword>
<comment type="similarity">
    <text evidence="1">Belongs to the ABC transporter superfamily.</text>
</comment>
<evidence type="ECO:0000256" key="5">
    <source>
        <dbReference type="ARBA" id="ARBA00022840"/>
    </source>
</evidence>
<dbReference type="PATRIC" id="fig|1225176.3.peg.1412"/>
<evidence type="ECO:0000256" key="3">
    <source>
        <dbReference type="ARBA" id="ARBA00022458"/>
    </source>
</evidence>
<keyword evidence="3" id="KW-0536">Nodulation</keyword>
<dbReference type="PANTHER" id="PTHR42711">
    <property type="entry name" value="ABC TRANSPORTER ATP-BINDING PROTEIN"/>
    <property type="match status" value="1"/>
</dbReference>
<dbReference type="RefSeq" id="WP_009184363.1">
    <property type="nucleotide sequence ID" value="NZ_AMGM01000014.1"/>
</dbReference>
<dbReference type="SUPFAM" id="SSF52540">
    <property type="entry name" value="P-loop containing nucleoside triphosphate hydrolases"/>
    <property type="match status" value="1"/>
</dbReference>
<keyword evidence="5 7" id="KW-0067">ATP-binding</keyword>
<evidence type="ECO:0000256" key="1">
    <source>
        <dbReference type="ARBA" id="ARBA00005417"/>
    </source>
</evidence>
<sequence length="300" mass="34180">MNILEIQQLNKSYGNNKALSNVNLSIPSGGIFGVLGPNGAGKTTLIRIINQIIDQDSGEVLFKNQPLKRTHIKNIGYLPEERGLYKKMKVWDQLIYFTRLKGLSSEETKNKVEAWLERLEISHWKHKRIDDLSKGMAQKVQFISAVLHEPELLILDEPFSGFDPVNAELIKNEILSLKEKGVTILLSTHRMESVELLCDEIAMFNKSEKILSGKLKSVKNQFRTNTFELKIKNPDTLNVPATWHCMESGEYHSYHILIEEGKVNELLQQALGIGEIVGFKEILPSMEEIFIQQVKMHENG</sequence>
<keyword evidence="2" id="KW-0813">Transport</keyword>
<comment type="caution">
    <text evidence="7">The sequence shown here is derived from an EMBL/GenBank/DDBJ whole genome shotgun (WGS) entry which is preliminary data.</text>
</comment>
<dbReference type="InterPro" id="IPR025302">
    <property type="entry name" value="DrrA1/2-like_C"/>
</dbReference>
<evidence type="ECO:0000256" key="4">
    <source>
        <dbReference type="ARBA" id="ARBA00022741"/>
    </source>
</evidence>
<dbReference type="InterPro" id="IPR003439">
    <property type="entry name" value="ABC_transporter-like_ATP-bd"/>
</dbReference>
<dbReference type="OrthoDB" id="977540at2"/>
<dbReference type="SMART" id="SM00382">
    <property type="entry name" value="AAA"/>
    <property type="match status" value="1"/>
</dbReference>
<accession>K1L5H6</accession>
<dbReference type="InterPro" id="IPR003593">
    <property type="entry name" value="AAA+_ATPase"/>
</dbReference>
<dbReference type="InterPro" id="IPR050763">
    <property type="entry name" value="ABC_transporter_ATP-binding"/>
</dbReference>
<name>K1L5H6_CECL9</name>
<dbReference type="EC" id="3.6.3.-" evidence="7"/>
<keyword evidence="4" id="KW-0547">Nucleotide-binding</keyword>
<evidence type="ECO:0000313" key="7">
    <source>
        <dbReference type="EMBL" id="EKB50041.1"/>
    </source>
</evidence>
<dbReference type="Pfam" id="PF00005">
    <property type="entry name" value="ABC_tran"/>
    <property type="match status" value="1"/>
</dbReference>
<keyword evidence="7" id="KW-0378">Hydrolase</keyword>
<evidence type="ECO:0000313" key="8">
    <source>
        <dbReference type="Proteomes" id="UP000004478"/>
    </source>
</evidence>